<comment type="cofactor">
    <cofactor evidence="1">
        <name>heme</name>
        <dbReference type="ChEBI" id="CHEBI:30413"/>
    </cofactor>
</comment>
<evidence type="ECO:0000256" key="3">
    <source>
        <dbReference type="ARBA" id="ARBA00010617"/>
    </source>
</evidence>
<keyword evidence="7" id="KW-0408">Iron</keyword>
<dbReference type="InterPro" id="IPR001128">
    <property type="entry name" value="Cyt_P450"/>
</dbReference>
<protein>
    <submittedName>
        <fullName evidence="10">Uncharacterized protein</fullName>
    </submittedName>
</protein>
<dbReference type="GO" id="GO:0005506">
    <property type="term" value="F:iron ion binding"/>
    <property type="evidence" value="ECO:0007669"/>
    <property type="project" value="InterPro"/>
</dbReference>
<evidence type="ECO:0000256" key="2">
    <source>
        <dbReference type="ARBA" id="ARBA00004370"/>
    </source>
</evidence>
<evidence type="ECO:0000313" key="11">
    <source>
        <dbReference type="Proteomes" id="UP001159364"/>
    </source>
</evidence>
<comment type="caution">
    <text evidence="10">The sequence shown here is derived from an EMBL/GenBank/DDBJ whole genome shotgun (WGS) entry which is preliminary data.</text>
</comment>
<evidence type="ECO:0000256" key="1">
    <source>
        <dbReference type="ARBA" id="ARBA00001971"/>
    </source>
</evidence>
<dbReference type="GO" id="GO:0016705">
    <property type="term" value="F:oxidoreductase activity, acting on paired donors, with incorporation or reduction of molecular oxygen"/>
    <property type="evidence" value="ECO:0007669"/>
    <property type="project" value="InterPro"/>
</dbReference>
<keyword evidence="5" id="KW-0479">Metal-binding</keyword>
<evidence type="ECO:0000256" key="5">
    <source>
        <dbReference type="ARBA" id="ARBA00022723"/>
    </source>
</evidence>
<dbReference type="GO" id="GO:0016125">
    <property type="term" value="P:sterol metabolic process"/>
    <property type="evidence" value="ECO:0007669"/>
    <property type="project" value="TreeGrafter"/>
</dbReference>
<dbReference type="PANTHER" id="PTHR24286">
    <property type="entry name" value="CYTOCHROME P450 26"/>
    <property type="match status" value="1"/>
</dbReference>
<organism evidence="10 11">
    <name type="scientific">Erythroxylum novogranatense</name>
    <dbReference type="NCBI Taxonomy" id="1862640"/>
    <lineage>
        <taxon>Eukaryota</taxon>
        <taxon>Viridiplantae</taxon>
        <taxon>Streptophyta</taxon>
        <taxon>Embryophyta</taxon>
        <taxon>Tracheophyta</taxon>
        <taxon>Spermatophyta</taxon>
        <taxon>Magnoliopsida</taxon>
        <taxon>eudicotyledons</taxon>
        <taxon>Gunneridae</taxon>
        <taxon>Pentapetalae</taxon>
        <taxon>rosids</taxon>
        <taxon>fabids</taxon>
        <taxon>Malpighiales</taxon>
        <taxon>Erythroxylaceae</taxon>
        <taxon>Erythroxylum</taxon>
    </lineage>
</organism>
<comment type="subcellular location">
    <subcellularLocation>
        <location evidence="2">Membrane</location>
    </subcellularLocation>
</comment>
<evidence type="ECO:0000256" key="7">
    <source>
        <dbReference type="ARBA" id="ARBA00023004"/>
    </source>
</evidence>
<dbReference type="InterPro" id="IPR036396">
    <property type="entry name" value="Cyt_P450_sf"/>
</dbReference>
<dbReference type="GO" id="GO:0016020">
    <property type="term" value="C:membrane"/>
    <property type="evidence" value="ECO:0007669"/>
    <property type="project" value="UniProtKB-SubCell"/>
</dbReference>
<keyword evidence="8" id="KW-0503">Monooxygenase</keyword>
<name>A0AAV8T7B4_9ROSI</name>
<evidence type="ECO:0000256" key="9">
    <source>
        <dbReference type="ARBA" id="ARBA00023136"/>
    </source>
</evidence>
<reference evidence="10 11" key="1">
    <citation type="submission" date="2021-09" db="EMBL/GenBank/DDBJ databases">
        <title>Genomic insights and catalytic innovation underlie evolution of tropane alkaloids biosynthesis.</title>
        <authorList>
            <person name="Wang Y.-J."/>
            <person name="Tian T."/>
            <person name="Huang J.-P."/>
            <person name="Huang S.-X."/>
        </authorList>
    </citation>
    <scope>NUCLEOTIDE SEQUENCE [LARGE SCALE GENOMIC DNA]</scope>
    <source>
        <strain evidence="10">KIB-2018</strain>
        <tissue evidence="10">Leaf</tissue>
    </source>
</reference>
<dbReference type="Pfam" id="PF00067">
    <property type="entry name" value="p450"/>
    <property type="match status" value="1"/>
</dbReference>
<comment type="similarity">
    <text evidence="3">Belongs to the cytochrome P450 family.</text>
</comment>
<keyword evidence="4" id="KW-0349">Heme</keyword>
<sequence length="240" mass="27823">MFDQISKYSSKFFKTNILGYVIDVITHRQFPSQWENKNKVVVFYIAKNYTFHPNRIAKLYDHLYPLALRIIFVPIDLLGTSFCQAINSSKFIRNELLAILKLRKTDMYRKYMNESNIADKILGLLIGGHDNASVAYTFIVKSPTKLPTFTSMFIRVKYLWNVASEVIRLASPLQGAFREAINDFIFNGFLIPKGWKILMCLEKEYARLEICVFMHNLKIVVNPMPIPQKGLPILLHPHTS</sequence>
<dbReference type="AlphaFoldDB" id="A0AAV8T7B4"/>
<dbReference type="GO" id="GO:0004497">
    <property type="term" value="F:monooxygenase activity"/>
    <property type="evidence" value="ECO:0007669"/>
    <property type="project" value="UniProtKB-KW"/>
</dbReference>
<accession>A0AAV8T7B4</accession>
<keyword evidence="9" id="KW-0472">Membrane</keyword>
<gene>
    <name evidence="10" type="ORF">K2173_007344</name>
</gene>
<dbReference type="Proteomes" id="UP001159364">
    <property type="component" value="Linkage Group LG06"/>
</dbReference>
<proteinExistence type="inferred from homology"/>
<evidence type="ECO:0000256" key="4">
    <source>
        <dbReference type="ARBA" id="ARBA00022617"/>
    </source>
</evidence>
<keyword evidence="11" id="KW-1185">Reference proteome</keyword>
<keyword evidence="6" id="KW-0560">Oxidoreductase</keyword>
<evidence type="ECO:0000313" key="10">
    <source>
        <dbReference type="EMBL" id="KAJ8762189.1"/>
    </source>
</evidence>
<evidence type="ECO:0000256" key="8">
    <source>
        <dbReference type="ARBA" id="ARBA00023033"/>
    </source>
</evidence>
<dbReference type="PANTHER" id="PTHR24286:SF349">
    <property type="entry name" value="CYTOCHROME P450 716A1-RELATED"/>
    <property type="match status" value="1"/>
</dbReference>
<evidence type="ECO:0000256" key="6">
    <source>
        <dbReference type="ARBA" id="ARBA00023002"/>
    </source>
</evidence>
<dbReference type="Gene3D" id="1.10.630.10">
    <property type="entry name" value="Cytochrome P450"/>
    <property type="match status" value="1"/>
</dbReference>
<dbReference type="SUPFAM" id="SSF48264">
    <property type="entry name" value="Cytochrome P450"/>
    <property type="match status" value="1"/>
</dbReference>
<dbReference type="EMBL" id="JAIWQS010000006">
    <property type="protein sequence ID" value="KAJ8762189.1"/>
    <property type="molecule type" value="Genomic_DNA"/>
</dbReference>
<dbReference type="GO" id="GO:0020037">
    <property type="term" value="F:heme binding"/>
    <property type="evidence" value="ECO:0007669"/>
    <property type="project" value="InterPro"/>
</dbReference>